<feature type="region of interest" description="Disordered" evidence="1">
    <location>
        <begin position="281"/>
        <end position="348"/>
    </location>
</feature>
<name>A0A9W7E137_9STRA</name>
<feature type="compositionally biased region" description="Basic residues" evidence="1">
    <location>
        <begin position="309"/>
        <end position="326"/>
    </location>
</feature>
<feature type="region of interest" description="Disordered" evidence="1">
    <location>
        <begin position="27"/>
        <end position="47"/>
    </location>
</feature>
<reference evidence="2" key="1">
    <citation type="submission" date="2022-07" db="EMBL/GenBank/DDBJ databases">
        <title>Genome analysis of Parmales, a sister group of diatoms, reveals the evolutionary specialization of diatoms from phago-mixotrophs to photoautotrophs.</title>
        <authorList>
            <person name="Ban H."/>
            <person name="Sato S."/>
            <person name="Yoshikawa S."/>
            <person name="Kazumasa Y."/>
            <person name="Nakamura Y."/>
            <person name="Ichinomiya M."/>
            <person name="Saitoh K."/>
            <person name="Sato N."/>
            <person name="Blanc-Mathieu R."/>
            <person name="Endo H."/>
            <person name="Kuwata A."/>
            <person name="Ogata H."/>
        </authorList>
    </citation>
    <scope>NUCLEOTIDE SEQUENCE</scope>
</reference>
<organism evidence="2 3">
    <name type="scientific">Triparma retinervis</name>
    <dbReference type="NCBI Taxonomy" id="2557542"/>
    <lineage>
        <taxon>Eukaryota</taxon>
        <taxon>Sar</taxon>
        <taxon>Stramenopiles</taxon>
        <taxon>Ochrophyta</taxon>
        <taxon>Bolidophyceae</taxon>
        <taxon>Parmales</taxon>
        <taxon>Triparmaceae</taxon>
        <taxon>Triparma</taxon>
    </lineage>
</organism>
<feature type="compositionally biased region" description="Basic and acidic residues" evidence="1">
    <location>
        <begin position="283"/>
        <end position="298"/>
    </location>
</feature>
<keyword evidence="3" id="KW-1185">Reference proteome</keyword>
<dbReference type="Proteomes" id="UP001165082">
    <property type="component" value="Unassembled WGS sequence"/>
</dbReference>
<sequence length="348" mass="40257">MVKTIGSTLGYYVDGIQVIKPRKLATKPSGIRPRVNPNKRGDLSIKPPPQEQIYLIDLKNTVKQGQINNMLTVIGNHLNDKIWHSRRLKKTAGAMMMGSWATMMGSYNQHSLFARTVRFLYSRNNELRIPLYFAALCGQWCEYFDYWKGVFSRTDIQVSYLSALHDKVRFHLSREMFSVQDAAKILMSYNNVGGKTGRDAPLNTMSRRIVGLFESYGTETMAWIQVNQAKERAKKDIRRRKKPSIVIDDERVDYSEGSWWVEQEEEEEEDIMPRKPALLRRNSSAEHHDEHDDDHGDFVNEVGDGLKGQRGRVKRGGDRHRGKGLHWKNAWNPPKWSERSGEKKFGME</sequence>
<comment type="caution">
    <text evidence="2">The sequence shown here is derived from an EMBL/GenBank/DDBJ whole genome shotgun (WGS) entry which is preliminary data.</text>
</comment>
<accession>A0A9W7E137</accession>
<evidence type="ECO:0000256" key="1">
    <source>
        <dbReference type="SAM" id="MobiDB-lite"/>
    </source>
</evidence>
<evidence type="ECO:0000313" key="3">
    <source>
        <dbReference type="Proteomes" id="UP001165082"/>
    </source>
</evidence>
<feature type="compositionally biased region" description="Basic and acidic residues" evidence="1">
    <location>
        <begin position="336"/>
        <end position="348"/>
    </location>
</feature>
<dbReference type="AlphaFoldDB" id="A0A9W7E137"/>
<proteinExistence type="predicted"/>
<protein>
    <submittedName>
        <fullName evidence="2">Uncharacterized protein</fullName>
    </submittedName>
</protein>
<dbReference type="EMBL" id="BRXZ01001104">
    <property type="protein sequence ID" value="GMH62417.1"/>
    <property type="molecule type" value="Genomic_DNA"/>
</dbReference>
<evidence type="ECO:0000313" key="2">
    <source>
        <dbReference type="EMBL" id="GMH62417.1"/>
    </source>
</evidence>
<gene>
    <name evidence="2" type="ORF">TrRE_jg9610</name>
</gene>